<dbReference type="AlphaFoldDB" id="A0A1E7FT26"/>
<dbReference type="InterPro" id="IPR044820">
    <property type="entry name" value="AGD14-like"/>
</dbReference>
<dbReference type="EMBL" id="KV784354">
    <property type="protein sequence ID" value="OEU21264.1"/>
    <property type="molecule type" value="Genomic_DNA"/>
</dbReference>
<dbReference type="InterPro" id="IPR038508">
    <property type="entry name" value="ArfGAP_dom_sf"/>
</dbReference>
<evidence type="ECO:0000313" key="3">
    <source>
        <dbReference type="EMBL" id="OEU21264.1"/>
    </source>
</evidence>
<evidence type="ECO:0000256" key="1">
    <source>
        <dbReference type="PROSITE-ProRule" id="PRU00288"/>
    </source>
</evidence>
<keyword evidence="4" id="KW-1185">Reference proteome</keyword>
<evidence type="ECO:0000259" key="2">
    <source>
        <dbReference type="PROSITE" id="PS50115"/>
    </source>
</evidence>
<dbReference type="KEGG" id="fcy:FRACYDRAFT_180377"/>
<dbReference type="SUPFAM" id="SSF57863">
    <property type="entry name" value="ArfGap/RecO-like zinc finger"/>
    <property type="match status" value="1"/>
</dbReference>
<dbReference type="Pfam" id="PF01412">
    <property type="entry name" value="ArfGap"/>
    <property type="match status" value="1"/>
</dbReference>
<keyword evidence="1" id="KW-0479">Metal-binding</keyword>
<reference evidence="3 4" key="1">
    <citation type="submission" date="2016-09" db="EMBL/GenBank/DDBJ databases">
        <title>Extensive genetic diversity and differential bi-allelic expression allows diatom success in the polar Southern Ocean.</title>
        <authorList>
            <consortium name="DOE Joint Genome Institute"/>
            <person name="Mock T."/>
            <person name="Otillar R.P."/>
            <person name="Strauss J."/>
            <person name="Dupont C."/>
            <person name="Frickenhaus S."/>
            <person name="Maumus F."/>
            <person name="Mcmullan M."/>
            <person name="Sanges R."/>
            <person name="Schmutz J."/>
            <person name="Toseland A."/>
            <person name="Valas R."/>
            <person name="Veluchamy A."/>
            <person name="Ward B.J."/>
            <person name="Allen A."/>
            <person name="Barry K."/>
            <person name="Falciatore A."/>
            <person name="Ferrante M."/>
            <person name="Fortunato A.E."/>
            <person name="Gloeckner G."/>
            <person name="Gruber A."/>
            <person name="Hipkin R."/>
            <person name="Janech M."/>
            <person name="Kroth P."/>
            <person name="Leese F."/>
            <person name="Lindquist E."/>
            <person name="Lyon B.R."/>
            <person name="Martin J."/>
            <person name="Mayer C."/>
            <person name="Parker M."/>
            <person name="Quesneville H."/>
            <person name="Raymond J."/>
            <person name="Uhlig C."/>
            <person name="Valentin K.U."/>
            <person name="Worden A.Z."/>
            <person name="Armbrust E.V."/>
            <person name="Bowler C."/>
            <person name="Green B."/>
            <person name="Moulton V."/>
            <person name="Van Oosterhout C."/>
            <person name="Grigoriev I."/>
        </authorList>
    </citation>
    <scope>NUCLEOTIDE SEQUENCE [LARGE SCALE GENOMIC DNA]</scope>
    <source>
        <strain evidence="3 4">CCMP1102</strain>
    </source>
</reference>
<dbReference type="PROSITE" id="PS50115">
    <property type="entry name" value="ARFGAP"/>
    <property type="match status" value="1"/>
</dbReference>
<sequence length="72" mass="8065">MRKLTKLPPNKRCADCNTKLPQCVNLTVGSFICLTCSGIHREINSKIKSLGHSTFTDQEVEMMKQIGNDKVN</sequence>
<dbReference type="GO" id="GO:0008270">
    <property type="term" value="F:zinc ion binding"/>
    <property type="evidence" value="ECO:0007669"/>
    <property type="project" value="UniProtKB-KW"/>
</dbReference>
<dbReference type="PANTHER" id="PTHR46085">
    <property type="entry name" value="ARFGAP/RECO-RELATED"/>
    <property type="match status" value="1"/>
</dbReference>
<accession>A0A1E7FT26</accession>
<keyword evidence="1" id="KW-0863">Zinc-finger</keyword>
<proteinExistence type="predicted"/>
<gene>
    <name evidence="3" type="ORF">FRACYDRAFT_180377</name>
</gene>
<dbReference type="InterPro" id="IPR001164">
    <property type="entry name" value="ArfGAP_dom"/>
</dbReference>
<dbReference type="Proteomes" id="UP000095751">
    <property type="component" value="Unassembled WGS sequence"/>
</dbReference>
<feature type="non-terminal residue" evidence="3">
    <location>
        <position position="72"/>
    </location>
</feature>
<feature type="domain" description="Arf-GAP" evidence="2">
    <location>
        <begin position="1"/>
        <end position="72"/>
    </location>
</feature>
<dbReference type="PRINTS" id="PR00405">
    <property type="entry name" value="REVINTRACTNG"/>
</dbReference>
<dbReference type="PANTHER" id="PTHR46085:SF3">
    <property type="entry name" value="ARF GTPASE ACTIVATING PROTEIN"/>
    <property type="match status" value="1"/>
</dbReference>
<organism evidence="3 4">
    <name type="scientific">Fragilariopsis cylindrus CCMP1102</name>
    <dbReference type="NCBI Taxonomy" id="635003"/>
    <lineage>
        <taxon>Eukaryota</taxon>
        <taxon>Sar</taxon>
        <taxon>Stramenopiles</taxon>
        <taxon>Ochrophyta</taxon>
        <taxon>Bacillariophyta</taxon>
        <taxon>Bacillariophyceae</taxon>
        <taxon>Bacillariophycidae</taxon>
        <taxon>Bacillariales</taxon>
        <taxon>Bacillariaceae</taxon>
        <taxon>Fragilariopsis</taxon>
    </lineage>
</organism>
<dbReference type="InParanoid" id="A0A1E7FT26"/>
<evidence type="ECO:0000313" key="4">
    <source>
        <dbReference type="Proteomes" id="UP000095751"/>
    </source>
</evidence>
<dbReference type="Gene3D" id="1.10.220.150">
    <property type="entry name" value="Arf GTPase activating protein"/>
    <property type="match status" value="1"/>
</dbReference>
<dbReference type="SMART" id="SM00105">
    <property type="entry name" value="ArfGap"/>
    <property type="match status" value="1"/>
</dbReference>
<keyword evidence="1" id="KW-0862">Zinc</keyword>
<dbReference type="OrthoDB" id="6036at2759"/>
<name>A0A1E7FT26_9STRA</name>
<dbReference type="InterPro" id="IPR037278">
    <property type="entry name" value="ARFGAP/RecO"/>
</dbReference>
<protein>
    <submittedName>
        <fullName evidence="3">Arf GTPase activating protein</fullName>
    </submittedName>
</protein>
<dbReference type="GO" id="GO:0005096">
    <property type="term" value="F:GTPase activator activity"/>
    <property type="evidence" value="ECO:0007669"/>
    <property type="project" value="InterPro"/>
</dbReference>